<dbReference type="AlphaFoldDB" id="A0A832EKM9"/>
<reference evidence="11" key="1">
    <citation type="journal article" date="2020" name="mSystems">
        <title>Genome- and Community-Level Interaction Insights into Carbon Utilization and Element Cycling Functions of Hydrothermarchaeota in Hydrothermal Sediment.</title>
        <authorList>
            <person name="Zhou Z."/>
            <person name="Liu Y."/>
            <person name="Xu W."/>
            <person name="Pan J."/>
            <person name="Luo Z.H."/>
            <person name="Li M."/>
        </authorList>
    </citation>
    <scope>NUCLEOTIDE SEQUENCE [LARGE SCALE GENOMIC DNA]</scope>
    <source>
        <strain evidence="11">SpSt-456</strain>
    </source>
</reference>
<dbReference type="EC" id="7.3.2.7" evidence="8"/>
<dbReference type="PANTHER" id="PTHR10803">
    <property type="entry name" value="ARSENICAL PUMP-DRIVING ATPASE ARSENITE-TRANSLOCATING ATPASE"/>
    <property type="match status" value="1"/>
</dbReference>
<dbReference type="GO" id="GO:0015446">
    <property type="term" value="F:ATPase-coupled arsenite transmembrane transporter activity"/>
    <property type="evidence" value="ECO:0007669"/>
    <property type="project" value="UniProtKB-EC"/>
</dbReference>
<name>A0A832EKM9_9BACT</name>
<dbReference type="InterPro" id="IPR027417">
    <property type="entry name" value="P-loop_NTPase"/>
</dbReference>
<dbReference type="CDD" id="cd02035">
    <property type="entry name" value="ArsA"/>
    <property type="match status" value="1"/>
</dbReference>
<protein>
    <recommendedName>
        <fullName evidence="8">arsenite-transporting ATPase</fullName>
        <ecNumber evidence="8">7.3.2.7</ecNumber>
    </recommendedName>
</protein>
<comment type="similarity">
    <text evidence="1">Belongs to the arsA ATPase family.</text>
</comment>
<proteinExistence type="inferred from homology"/>
<dbReference type="Gene3D" id="3.40.50.300">
    <property type="entry name" value="P-loop containing nucleotide triphosphate hydrolases"/>
    <property type="match status" value="1"/>
</dbReference>
<accession>A0A832EKM9</accession>
<dbReference type="FunFam" id="3.40.50.300:FF:001801">
    <property type="entry name" value="Putative arsenical pump-driving ATPase"/>
    <property type="match status" value="1"/>
</dbReference>
<evidence type="ECO:0000256" key="8">
    <source>
        <dbReference type="ARBA" id="ARBA00066752"/>
    </source>
</evidence>
<dbReference type="GO" id="GO:0005524">
    <property type="term" value="F:ATP binding"/>
    <property type="evidence" value="ECO:0007669"/>
    <property type="project" value="UniProtKB-KW"/>
</dbReference>
<comment type="function">
    <text evidence="7">Anion-transporting ATPase. Catalyzes the extrusion of arsenite.</text>
</comment>
<evidence type="ECO:0000256" key="4">
    <source>
        <dbReference type="ARBA" id="ARBA00022849"/>
    </source>
</evidence>
<keyword evidence="4" id="KW-0059">Arsenical resistance</keyword>
<keyword evidence="3" id="KW-0067">ATP-binding</keyword>
<organism evidence="11">
    <name type="scientific">Desulfacinum infernum</name>
    <dbReference type="NCBI Taxonomy" id="35837"/>
    <lineage>
        <taxon>Bacteria</taxon>
        <taxon>Pseudomonadati</taxon>
        <taxon>Thermodesulfobacteriota</taxon>
        <taxon>Syntrophobacteria</taxon>
        <taxon>Syntrophobacterales</taxon>
        <taxon>Syntrophobacteraceae</taxon>
        <taxon>Desulfacinum</taxon>
    </lineage>
</organism>
<dbReference type="GO" id="GO:0016887">
    <property type="term" value="F:ATP hydrolysis activity"/>
    <property type="evidence" value="ECO:0007669"/>
    <property type="project" value="InterPro"/>
</dbReference>
<dbReference type="Gene3D" id="2.60.40.790">
    <property type="match status" value="1"/>
</dbReference>
<evidence type="ECO:0000259" key="10">
    <source>
        <dbReference type="Pfam" id="PF17886"/>
    </source>
</evidence>
<dbReference type="EMBL" id="DSTK01000039">
    <property type="protein sequence ID" value="HFK98288.1"/>
    <property type="molecule type" value="Genomic_DNA"/>
</dbReference>
<dbReference type="NCBIfam" id="TIGR00345">
    <property type="entry name" value="GET3_arsA_TRC40"/>
    <property type="match status" value="1"/>
</dbReference>
<keyword evidence="5" id="KW-1278">Translocase</keyword>
<dbReference type="InterPro" id="IPR025723">
    <property type="entry name" value="ArsA/GET3_ATPase-like"/>
</dbReference>
<evidence type="ECO:0000313" key="11">
    <source>
        <dbReference type="EMBL" id="HFK98288.1"/>
    </source>
</evidence>
<evidence type="ECO:0000256" key="7">
    <source>
        <dbReference type="ARBA" id="ARBA00059736"/>
    </source>
</evidence>
<feature type="domain" description="ArsA/GET3 Anion-transporting ATPase-like" evidence="9">
    <location>
        <begin position="33"/>
        <end position="340"/>
    </location>
</feature>
<evidence type="ECO:0000256" key="3">
    <source>
        <dbReference type="ARBA" id="ARBA00022840"/>
    </source>
</evidence>
<evidence type="ECO:0000256" key="6">
    <source>
        <dbReference type="ARBA" id="ARBA00052296"/>
    </source>
</evidence>
<comment type="caution">
    <text evidence="11">The sequence shown here is derived from an EMBL/GenBank/DDBJ whole genome shotgun (WGS) entry which is preliminary data.</text>
</comment>
<evidence type="ECO:0000256" key="1">
    <source>
        <dbReference type="ARBA" id="ARBA00011040"/>
    </source>
</evidence>
<keyword evidence="2" id="KW-0547">Nucleotide-binding</keyword>
<dbReference type="Pfam" id="PF02374">
    <property type="entry name" value="ArsA_ATPase"/>
    <property type="match status" value="1"/>
</dbReference>
<dbReference type="PANTHER" id="PTHR10803:SF3">
    <property type="entry name" value="ATPASE GET3"/>
    <property type="match status" value="1"/>
</dbReference>
<feature type="domain" description="ArsA HSP20-like" evidence="10">
    <location>
        <begin position="362"/>
        <end position="423"/>
    </location>
</feature>
<evidence type="ECO:0000256" key="5">
    <source>
        <dbReference type="ARBA" id="ARBA00022967"/>
    </source>
</evidence>
<sequence>MGKDAFETADNPWADLRVPCQGRSNQPKRIRTMRIMLFAGKGGVGKTSVAAGTGVLLAERGLKTLVMSLDPAHSLSDAFDLDRRLMDVNRGQPVAVAENLWIQELDVHEEIQKHWGEVHQYLSLLLNVSGLDSVLAEELAVLPGMEEVSALLYVNRYAKDEAYDVLILDCAPTAESIRFVSVPKALEWYMEKIFRMERNLFRMARPVVRRFSDVPLPEDAYFASIERLFHRLRGVDALLTDTHRTSVRLVTNLEKMVIRETQRSFMFFSLHQLGIDAIIVNRVLAENSRDPFLRALLEQQRSYLHLVTSSFDPIPVLTAPYYEHETLGYGRLKALAEALYGDTPPHHILYHHQPVSFVSENGTHMVRIHFPFVSREEIALTKVGDELVIRMGAFKKNLVLPRAFARLHPEKARLEHETLTIIFGGGHEPA</sequence>
<dbReference type="InterPro" id="IPR008978">
    <property type="entry name" value="HSP20-like_chaperone"/>
</dbReference>
<comment type="catalytic activity">
    <reaction evidence="6">
        <text>arsenite(in) + ATP + H2O = arsenite(out) + ADP + phosphate + H(+)</text>
        <dbReference type="Rhea" id="RHEA:11348"/>
        <dbReference type="ChEBI" id="CHEBI:15377"/>
        <dbReference type="ChEBI" id="CHEBI:15378"/>
        <dbReference type="ChEBI" id="CHEBI:29242"/>
        <dbReference type="ChEBI" id="CHEBI:30616"/>
        <dbReference type="ChEBI" id="CHEBI:43474"/>
        <dbReference type="ChEBI" id="CHEBI:456216"/>
        <dbReference type="EC" id="7.3.2.7"/>
    </reaction>
</comment>
<dbReference type="SUPFAM" id="SSF52540">
    <property type="entry name" value="P-loop containing nucleoside triphosphate hydrolases"/>
    <property type="match status" value="1"/>
</dbReference>
<gene>
    <name evidence="11" type="ORF">ENS06_13330</name>
</gene>
<dbReference type="InterPro" id="IPR040612">
    <property type="entry name" value="ArsA_HSP20-like"/>
</dbReference>
<evidence type="ECO:0000256" key="2">
    <source>
        <dbReference type="ARBA" id="ARBA00022741"/>
    </source>
</evidence>
<dbReference type="Pfam" id="PF17886">
    <property type="entry name" value="ArsA_HSP20"/>
    <property type="match status" value="1"/>
</dbReference>
<dbReference type="InterPro" id="IPR016300">
    <property type="entry name" value="ATPase_ArsA/GET3"/>
</dbReference>
<evidence type="ECO:0000259" key="9">
    <source>
        <dbReference type="Pfam" id="PF02374"/>
    </source>
</evidence>